<dbReference type="WBParaSite" id="TCLT_0000603801-mRNA-1">
    <property type="protein sequence ID" value="TCLT_0000603801-mRNA-1"/>
    <property type="gene ID" value="TCLT_0000603801"/>
</dbReference>
<organism evidence="4">
    <name type="scientific">Thelazia callipaeda</name>
    <name type="common">Oriental eyeworm</name>
    <name type="synonym">Parasitic nematode</name>
    <dbReference type="NCBI Taxonomy" id="103827"/>
    <lineage>
        <taxon>Eukaryota</taxon>
        <taxon>Metazoa</taxon>
        <taxon>Ecdysozoa</taxon>
        <taxon>Nematoda</taxon>
        <taxon>Chromadorea</taxon>
        <taxon>Rhabditida</taxon>
        <taxon>Spirurina</taxon>
        <taxon>Spiruromorpha</taxon>
        <taxon>Thelazioidea</taxon>
        <taxon>Thelaziidae</taxon>
        <taxon>Thelazia</taxon>
    </lineage>
</organism>
<evidence type="ECO:0000313" key="4">
    <source>
        <dbReference type="WBParaSite" id="TCLT_0000603801-mRNA-1"/>
    </source>
</evidence>
<dbReference type="Proteomes" id="UP000276776">
    <property type="component" value="Unassembled WGS sequence"/>
</dbReference>
<dbReference type="EMBL" id="UYYF01004383">
    <property type="protein sequence ID" value="VDN03341.1"/>
    <property type="molecule type" value="Genomic_DNA"/>
</dbReference>
<reference evidence="4" key="1">
    <citation type="submission" date="2017-02" db="UniProtKB">
        <authorList>
            <consortium name="WormBaseParasite"/>
        </authorList>
    </citation>
    <scope>IDENTIFICATION</scope>
</reference>
<name>A0A0N5CZU9_THECL</name>
<dbReference type="AlphaFoldDB" id="A0A0N5CZU9"/>
<keyword evidence="3" id="KW-1185">Reference proteome</keyword>
<evidence type="ECO:0000313" key="2">
    <source>
        <dbReference type="EMBL" id="VDN03341.1"/>
    </source>
</evidence>
<evidence type="ECO:0000256" key="1">
    <source>
        <dbReference type="SAM" id="MobiDB-lite"/>
    </source>
</evidence>
<feature type="compositionally biased region" description="Polar residues" evidence="1">
    <location>
        <begin position="197"/>
        <end position="212"/>
    </location>
</feature>
<protein>
    <submittedName>
        <fullName evidence="4">Fibronectin type-III domain-containing protein</fullName>
    </submittedName>
</protein>
<gene>
    <name evidence="2" type="ORF">TCLT_LOCUS6027</name>
</gene>
<sequence length="266" mass="29841">MIQKECVNISLPVIAFHFDKIVVAESVVSVLWMSSEISASSNSSAESLYDNRWANFTKLELLNESSCMEGTSVYTLRSLHNESTENDNTMEDSYDPFSYSHTQSFNAGKMESPHVDDINNSSNETTNSIQQDIKGINDSKESYHTTSTDQLSHKETKHIEDISSHPCCASRVLPQKGENLDIFLYNVLDQQHTPQLAASKSGINDSTQIDTADTSDDDTQKKQGNDTVKITHSEYYVLRMENNPKPSIEQTTSVYLYKCADPFHAT</sequence>
<evidence type="ECO:0000313" key="3">
    <source>
        <dbReference type="Proteomes" id="UP000276776"/>
    </source>
</evidence>
<proteinExistence type="predicted"/>
<feature type="region of interest" description="Disordered" evidence="1">
    <location>
        <begin position="197"/>
        <end position="224"/>
    </location>
</feature>
<accession>A0A0N5CZU9</accession>
<reference evidence="2 3" key="2">
    <citation type="submission" date="2018-11" db="EMBL/GenBank/DDBJ databases">
        <authorList>
            <consortium name="Pathogen Informatics"/>
        </authorList>
    </citation>
    <scope>NUCLEOTIDE SEQUENCE [LARGE SCALE GENOMIC DNA]</scope>
</reference>